<keyword evidence="2" id="KW-1185">Reference proteome</keyword>
<accession>A0A9P8CJJ3</accession>
<evidence type="ECO:0000313" key="1">
    <source>
        <dbReference type="EMBL" id="KAG9249057.1"/>
    </source>
</evidence>
<dbReference type="EMBL" id="MU253740">
    <property type="protein sequence ID" value="KAG9249057.1"/>
    <property type="molecule type" value="Genomic_DNA"/>
</dbReference>
<comment type="caution">
    <text evidence="1">The sequence shown here is derived from an EMBL/GenBank/DDBJ whole genome shotgun (WGS) entry which is preliminary data.</text>
</comment>
<proteinExistence type="predicted"/>
<gene>
    <name evidence="1" type="ORF">BJ878DRAFT_485880</name>
</gene>
<protein>
    <submittedName>
        <fullName evidence="1">Uncharacterized protein</fullName>
    </submittedName>
</protein>
<dbReference type="AlphaFoldDB" id="A0A9P8CJJ3"/>
<sequence>MLVKYDIPQTQTLDMPTSMLPVQKEPERGLALQKYLLLHSQHDALQKHLSKISPAVQILGPYPDSVRHASLSSSPESDGGYLSSSPPEVVRHHCCAGNNLPCQRPVIKKRRSSLPATIDDSLICEMQEDEQKLKNVNQQIKTTLTELLNCQSVRTDDQYRKWVQTKLMDTELELKGTRSRSCGRRRASEDMGGF</sequence>
<name>A0A9P8CJJ3_9HELO</name>
<evidence type="ECO:0000313" key="2">
    <source>
        <dbReference type="Proteomes" id="UP000887226"/>
    </source>
</evidence>
<dbReference type="Proteomes" id="UP000887226">
    <property type="component" value="Unassembled WGS sequence"/>
</dbReference>
<reference evidence="1" key="1">
    <citation type="journal article" date="2021" name="IMA Fungus">
        <title>Genomic characterization of three marine fungi, including Emericellopsis atlantica sp. nov. with signatures of a generalist lifestyle and marine biomass degradation.</title>
        <authorList>
            <person name="Hagestad O.C."/>
            <person name="Hou L."/>
            <person name="Andersen J.H."/>
            <person name="Hansen E.H."/>
            <person name="Altermark B."/>
            <person name="Li C."/>
            <person name="Kuhnert E."/>
            <person name="Cox R.J."/>
            <person name="Crous P.W."/>
            <person name="Spatafora J.W."/>
            <person name="Lail K."/>
            <person name="Amirebrahimi M."/>
            <person name="Lipzen A."/>
            <person name="Pangilinan J."/>
            <person name="Andreopoulos W."/>
            <person name="Hayes R.D."/>
            <person name="Ng V."/>
            <person name="Grigoriev I.V."/>
            <person name="Jackson S.A."/>
            <person name="Sutton T.D.S."/>
            <person name="Dobson A.D.W."/>
            <person name="Rama T."/>
        </authorList>
    </citation>
    <scope>NUCLEOTIDE SEQUENCE</scope>
    <source>
        <strain evidence="1">TRa3180A</strain>
    </source>
</reference>
<organism evidence="1 2">
    <name type="scientific">Calycina marina</name>
    <dbReference type="NCBI Taxonomy" id="1763456"/>
    <lineage>
        <taxon>Eukaryota</taxon>
        <taxon>Fungi</taxon>
        <taxon>Dikarya</taxon>
        <taxon>Ascomycota</taxon>
        <taxon>Pezizomycotina</taxon>
        <taxon>Leotiomycetes</taxon>
        <taxon>Helotiales</taxon>
        <taxon>Pezizellaceae</taxon>
        <taxon>Calycina</taxon>
    </lineage>
</organism>
<dbReference type="OrthoDB" id="4509729at2759"/>
<feature type="non-terminal residue" evidence="1">
    <location>
        <position position="1"/>
    </location>
</feature>